<keyword evidence="2" id="KW-0808">Transferase</keyword>
<evidence type="ECO:0000313" key="2">
    <source>
        <dbReference type="EMBL" id="EPE05711.1"/>
    </source>
</evidence>
<keyword evidence="3" id="KW-1185">Reference proteome</keyword>
<evidence type="ECO:0000256" key="1">
    <source>
        <dbReference type="SAM" id="MobiDB-lite"/>
    </source>
</evidence>
<feature type="region of interest" description="Disordered" evidence="1">
    <location>
        <begin position="142"/>
        <end position="162"/>
    </location>
</feature>
<dbReference type="GO" id="GO:0016301">
    <property type="term" value="F:kinase activity"/>
    <property type="evidence" value="ECO:0007669"/>
    <property type="project" value="UniProtKB-KW"/>
</dbReference>
<evidence type="ECO:0000313" key="3">
    <source>
        <dbReference type="Proteomes" id="UP000016923"/>
    </source>
</evidence>
<accession>S3C1Y2</accession>
<proteinExistence type="predicted"/>
<organism evidence="2 3">
    <name type="scientific">Ophiostoma piceae (strain UAMH 11346)</name>
    <name type="common">Sap stain fungus</name>
    <dbReference type="NCBI Taxonomy" id="1262450"/>
    <lineage>
        <taxon>Eukaryota</taxon>
        <taxon>Fungi</taxon>
        <taxon>Dikarya</taxon>
        <taxon>Ascomycota</taxon>
        <taxon>Pezizomycotina</taxon>
        <taxon>Sordariomycetes</taxon>
        <taxon>Sordariomycetidae</taxon>
        <taxon>Ophiostomatales</taxon>
        <taxon>Ophiostomataceae</taxon>
        <taxon>Ophiostoma</taxon>
    </lineage>
</organism>
<dbReference type="STRING" id="1262450.S3C1Y2"/>
<name>S3C1Y2_OPHP1</name>
<dbReference type="VEuPathDB" id="FungiDB:F503_08242"/>
<dbReference type="HOGENOM" id="CLU_009706_0_0_1"/>
<dbReference type="eggNOG" id="ENOG502SPGI">
    <property type="taxonomic scope" value="Eukaryota"/>
</dbReference>
<dbReference type="OrthoDB" id="4966at2759"/>
<feature type="region of interest" description="Disordered" evidence="1">
    <location>
        <begin position="585"/>
        <end position="604"/>
    </location>
</feature>
<reference evidence="2 3" key="1">
    <citation type="journal article" date="2013" name="BMC Genomics">
        <title>The genome and transcriptome of the pine saprophyte Ophiostoma piceae, and a comparison with the bark beetle-associated pine pathogen Grosmannia clavigera.</title>
        <authorList>
            <person name="Haridas S."/>
            <person name="Wang Y."/>
            <person name="Lim L."/>
            <person name="Massoumi Alamouti S."/>
            <person name="Jackman S."/>
            <person name="Docking R."/>
            <person name="Robertson G."/>
            <person name="Birol I."/>
            <person name="Bohlmann J."/>
            <person name="Breuil C."/>
        </authorList>
    </citation>
    <scope>NUCLEOTIDE SEQUENCE [LARGE SCALE GENOMIC DNA]</scope>
    <source>
        <strain evidence="2 3">UAMH 11346</strain>
    </source>
</reference>
<dbReference type="AlphaFoldDB" id="S3C1Y2"/>
<gene>
    <name evidence="2" type="ORF">F503_08242</name>
</gene>
<feature type="compositionally biased region" description="Pro residues" evidence="1">
    <location>
        <begin position="1017"/>
        <end position="1027"/>
    </location>
</feature>
<protein>
    <submittedName>
        <fullName evidence="2">Histidine kinase group protein</fullName>
    </submittedName>
</protein>
<sequence length="1098" mass="121768">MDLPQPSASAKGKCRALPLNLQDIAAAIHNLPTDSSALLPTPALSAQFAGFSEASGAMPRVVSSSSSNDDCIATDHDPTTETQKATLAPSLCPSDDVYKRAIGHVMQRTKRQMELKLAYGYTTLEKIEASVSQRQMSYGLDTRRYKPGPGVNQPSTDPQKSAAERLEDALNMLKEEVLNTAGNIALDDTSIQVLTQGLVPRRNGDGSMSQPPYTPCTPGTVLSWTKYFKGIGSSSNSRFVLHSQPSQQAYPGTPIQARSQAVQAHVGQKRRLQEDAVSLPVEKKRIISLEVSERECDAFQTQHLLSGNNISSKPTAYAYEERKSVFRPSDIKFDLISSICSCLDLIFQVCQYLSLKDISALYCTSRVFKGTFDSNLKSNVLYLARKFSSPETISIFPWVLYKKAAVKLPGAFKRPGTDDPSSVYAPTLRYVNMLVSRQRKVRDIIACLARAGHRLPRESAPAALKKMWLLMDIPTNRGRAAFMQNEEVFTDEDLLVMQMFRVKLEMHFSNPLRGPFGAAGATTTNAGDEQKKRLPCSLVETLLGQRSGLHVLWIMLRGKGFRGTQEVIELKVRYDYVPSTLLYPNGEDQHLDTPNSSVQEATSSSSVLDFNDDFERDFGSNHLPSDNWFDLDLSPEQEETLNRIAKEHNEKLRQRALENAIHEVPVWEMGVGHLEGWGLGTQHLLRPDELVTLEASRRRRNCPEDPFELDRHVHFMPVWGARDFETGGNLVPSIDEMYMSDSEDDDLARSPSANEESCLLDVHDISSVEKARIAAIVASDDCDVFESAETRLSKGCGNVPLKHSDWQPWQVLKDRWDTLPQQEKLDVWWMNLQERLRRQGWSHRSTIDDNRGNQVSYEEAVEDAAVEEHGLESGESNGDEIPFPVPGNTMFSPSQHMDNESAAPNLSARHQSIVQSSIAWALQEQDEVDAALVAQSDMPYEEEELQHWDQFLNTVGPVLANVNEDGNGGGSLASDEMDDNDDDMGTGPWDSEEANASSFEESGGHEEDNTGDDSTNPEPPAPQPPSPQAVLVPEYGCPKEVLRLARQTHNAEVALQEAETASGITVSSNKRAELAASATHLRRNLDAVIRGEVFAIEL</sequence>
<dbReference type="Proteomes" id="UP000016923">
    <property type="component" value="Unassembled WGS sequence"/>
</dbReference>
<feature type="compositionally biased region" description="Acidic residues" evidence="1">
    <location>
        <begin position="975"/>
        <end position="984"/>
    </location>
</feature>
<keyword evidence="2" id="KW-0418">Kinase</keyword>
<feature type="region of interest" description="Disordered" evidence="1">
    <location>
        <begin position="959"/>
        <end position="1032"/>
    </location>
</feature>
<dbReference type="EMBL" id="KE148155">
    <property type="protein sequence ID" value="EPE05711.1"/>
    <property type="molecule type" value="Genomic_DNA"/>
</dbReference>